<dbReference type="OrthoDB" id="1900816at2"/>
<dbReference type="RefSeq" id="WP_041899854.1">
    <property type="nucleotide sequence ID" value="NZ_CP010086.2"/>
</dbReference>
<dbReference type="Proteomes" id="UP000031866">
    <property type="component" value="Chromosome"/>
</dbReference>
<accession>A0A0B5QT39</accession>
<gene>
    <name evidence="2" type="ORF">LF65_04898</name>
</gene>
<keyword evidence="1" id="KW-0175">Coiled coil</keyword>
<organism evidence="2 3">
    <name type="scientific">Clostridium beijerinckii</name>
    <name type="common">Clostridium MP</name>
    <dbReference type="NCBI Taxonomy" id="1520"/>
    <lineage>
        <taxon>Bacteria</taxon>
        <taxon>Bacillati</taxon>
        <taxon>Bacillota</taxon>
        <taxon>Clostridia</taxon>
        <taxon>Eubacteriales</taxon>
        <taxon>Clostridiaceae</taxon>
        <taxon>Clostridium</taxon>
    </lineage>
</organism>
<protein>
    <submittedName>
        <fullName evidence="2">Uncharacterized protein</fullName>
    </submittedName>
</protein>
<evidence type="ECO:0000256" key="1">
    <source>
        <dbReference type="SAM" id="Coils"/>
    </source>
</evidence>
<feature type="coiled-coil region" evidence="1">
    <location>
        <begin position="1"/>
        <end position="39"/>
    </location>
</feature>
<dbReference type="EMBL" id="CP010086">
    <property type="protein sequence ID" value="AJH01427.1"/>
    <property type="molecule type" value="Genomic_DNA"/>
</dbReference>
<proteinExistence type="predicted"/>
<evidence type="ECO:0000313" key="3">
    <source>
        <dbReference type="Proteomes" id="UP000031866"/>
    </source>
</evidence>
<name>A0A0B5QT39_CLOBE</name>
<dbReference type="AlphaFoldDB" id="A0A0B5QT39"/>
<reference evidence="3" key="1">
    <citation type="submission" date="2014-12" db="EMBL/GenBank/DDBJ databases">
        <title>Genome sequence of Clostridium beijerinckii strain 59B.</title>
        <authorList>
            <person name="Little G.T."/>
            <person name="Minton N.P."/>
        </authorList>
    </citation>
    <scope>NUCLEOTIDE SEQUENCE [LARGE SCALE GENOMIC DNA]</scope>
    <source>
        <strain evidence="3">59B</strain>
    </source>
</reference>
<evidence type="ECO:0000313" key="2">
    <source>
        <dbReference type="EMBL" id="AJH01427.1"/>
    </source>
</evidence>
<dbReference type="STRING" id="1520.LF65_04898"/>
<dbReference type="KEGG" id="cbei:LF65_04898"/>
<sequence>MDNIDEKIAKLKMQQRLEKEKQQRKESEEENLISEEEKLTVEEVMKQVDEGSLNINNTNFKFERKMFLSEKLEIPMPLAYFEERVSTDKNTVLVNDNDGVSFTLAYVDKGAQKQSFAKFKKGMEKNFKDMDLYLEWMEEGELGEGHSKIFYGTYKTPTGRGNIYNLIFYREHKGTLIIGNYNCFERDIKTWELIMKASMMLMKIR</sequence>